<keyword evidence="1" id="KW-0723">Serine/threonine-protein kinase</keyword>
<dbReference type="AlphaFoldDB" id="A0AAD6XDZ8"/>
<dbReference type="EMBL" id="JARJCN010000135">
    <property type="protein sequence ID" value="KAJ7070249.1"/>
    <property type="molecule type" value="Genomic_DNA"/>
</dbReference>
<feature type="non-terminal residue" evidence="5">
    <location>
        <position position="1"/>
    </location>
</feature>
<evidence type="ECO:0000256" key="2">
    <source>
        <dbReference type="ARBA" id="ARBA00022679"/>
    </source>
</evidence>
<evidence type="ECO:0000256" key="1">
    <source>
        <dbReference type="ARBA" id="ARBA00022527"/>
    </source>
</evidence>
<dbReference type="GO" id="GO:0004674">
    <property type="term" value="F:protein serine/threonine kinase activity"/>
    <property type="evidence" value="ECO:0007669"/>
    <property type="project" value="UniProtKB-KW"/>
</dbReference>
<keyword evidence="3" id="KW-0418">Kinase</keyword>
<dbReference type="Proteomes" id="UP001222325">
    <property type="component" value="Unassembled WGS sequence"/>
</dbReference>
<evidence type="ECO:0000313" key="6">
    <source>
        <dbReference type="Proteomes" id="UP001222325"/>
    </source>
</evidence>
<sequence>EANLLFWGASIMSFTYSFIDDFISKAKDEPPFDIPRLRFVHAGVAVAHEPVTGNNVANASSIRRTYLVEEFINTEAEQFVKYIHNGDAIPLLAKDDPFYDIADFLCFTQHVQYFKSGGLVFLSDFQGL</sequence>
<organism evidence="5 6">
    <name type="scientific">Mycena belliarum</name>
    <dbReference type="NCBI Taxonomy" id="1033014"/>
    <lineage>
        <taxon>Eukaryota</taxon>
        <taxon>Fungi</taxon>
        <taxon>Dikarya</taxon>
        <taxon>Basidiomycota</taxon>
        <taxon>Agaricomycotina</taxon>
        <taxon>Agaricomycetes</taxon>
        <taxon>Agaricomycetidae</taxon>
        <taxon>Agaricales</taxon>
        <taxon>Marasmiineae</taxon>
        <taxon>Mycenaceae</taxon>
        <taxon>Mycena</taxon>
    </lineage>
</organism>
<name>A0AAD6XDZ8_9AGAR</name>
<feature type="non-terminal residue" evidence="5">
    <location>
        <position position="128"/>
    </location>
</feature>
<dbReference type="Gene3D" id="3.20.200.10">
    <property type="entry name" value="MHCK/EF2 kinase"/>
    <property type="match status" value="1"/>
</dbReference>
<evidence type="ECO:0000313" key="5">
    <source>
        <dbReference type="EMBL" id="KAJ7070249.1"/>
    </source>
</evidence>
<keyword evidence="2" id="KW-0808">Transferase</keyword>
<reference evidence="5" key="1">
    <citation type="submission" date="2023-03" db="EMBL/GenBank/DDBJ databases">
        <title>Massive genome expansion in bonnet fungi (Mycena s.s.) driven by repeated elements and novel gene families across ecological guilds.</title>
        <authorList>
            <consortium name="Lawrence Berkeley National Laboratory"/>
            <person name="Harder C.B."/>
            <person name="Miyauchi S."/>
            <person name="Viragh M."/>
            <person name="Kuo A."/>
            <person name="Thoen E."/>
            <person name="Andreopoulos B."/>
            <person name="Lu D."/>
            <person name="Skrede I."/>
            <person name="Drula E."/>
            <person name="Henrissat B."/>
            <person name="Morin E."/>
            <person name="Kohler A."/>
            <person name="Barry K."/>
            <person name="LaButti K."/>
            <person name="Morin E."/>
            <person name="Salamov A."/>
            <person name="Lipzen A."/>
            <person name="Mereny Z."/>
            <person name="Hegedus B."/>
            <person name="Baldrian P."/>
            <person name="Stursova M."/>
            <person name="Weitz H."/>
            <person name="Taylor A."/>
            <person name="Grigoriev I.V."/>
            <person name="Nagy L.G."/>
            <person name="Martin F."/>
            <person name="Kauserud H."/>
        </authorList>
    </citation>
    <scope>NUCLEOTIDE SEQUENCE</scope>
    <source>
        <strain evidence="5">CBHHK173m</strain>
    </source>
</reference>
<protein>
    <recommendedName>
        <fullName evidence="4">Alpha-type protein kinase domain-containing protein</fullName>
    </recommendedName>
</protein>
<gene>
    <name evidence="5" type="ORF">B0H15DRAFT_756137</name>
</gene>
<proteinExistence type="predicted"/>
<comment type="caution">
    <text evidence="5">The sequence shown here is derived from an EMBL/GenBank/DDBJ whole genome shotgun (WGS) entry which is preliminary data.</text>
</comment>
<feature type="domain" description="Alpha-type protein kinase" evidence="4">
    <location>
        <begin position="17"/>
        <end position="127"/>
    </location>
</feature>
<dbReference type="InterPro" id="IPR004166">
    <property type="entry name" value="a-kinase_dom"/>
</dbReference>
<dbReference type="Pfam" id="PF02816">
    <property type="entry name" value="Alpha_kinase"/>
    <property type="match status" value="1"/>
</dbReference>
<evidence type="ECO:0000256" key="3">
    <source>
        <dbReference type="ARBA" id="ARBA00022777"/>
    </source>
</evidence>
<keyword evidence="6" id="KW-1185">Reference proteome</keyword>
<dbReference type="GO" id="GO:0005524">
    <property type="term" value="F:ATP binding"/>
    <property type="evidence" value="ECO:0007669"/>
    <property type="project" value="InterPro"/>
</dbReference>
<accession>A0AAD6XDZ8</accession>
<evidence type="ECO:0000259" key="4">
    <source>
        <dbReference type="Pfam" id="PF02816"/>
    </source>
</evidence>